<keyword evidence="4 5" id="KW-0418">Kinase</keyword>
<comment type="catalytic activity">
    <reaction evidence="5">
        <text>cytidine + ATP = CMP + ADP + H(+)</text>
        <dbReference type="Rhea" id="RHEA:24674"/>
        <dbReference type="ChEBI" id="CHEBI:15378"/>
        <dbReference type="ChEBI" id="CHEBI:17562"/>
        <dbReference type="ChEBI" id="CHEBI:30616"/>
        <dbReference type="ChEBI" id="CHEBI:60377"/>
        <dbReference type="ChEBI" id="CHEBI:456216"/>
        <dbReference type="EC" id="2.7.1.48"/>
    </reaction>
</comment>
<dbReference type="CDD" id="cd02023">
    <property type="entry name" value="UMPK"/>
    <property type="match status" value="1"/>
</dbReference>
<dbReference type="Gene3D" id="3.40.50.300">
    <property type="entry name" value="P-loop containing nucleotide triphosphate hydrolases"/>
    <property type="match status" value="1"/>
</dbReference>
<dbReference type="GO" id="GO:0043771">
    <property type="term" value="F:cytidine kinase activity"/>
    <property type="evidence" value="ECO:0007669"/>
    <property type="project" value="RHEA"/>
</dbReference>
<dbReference type="InParanoid" id="A0A316W552"/>
<dbReference type="InterPro" id="IPR029057">
    <property type="entry name" value="PRTase-like"/>
</dbReference>
<feature type="non-terminal residue" evidence="8">
    <location>
        <position position="477"/>
    </location>
</feature>
<dbReference type="STRING" id="1522189.A0A316W552"/>
<dbReference type="NCBIfam" id="TIGR00235">
    <property type="entry name" value="udk"/>
    <property type="match status" value="1"/>
</dbReference>
<proteinExistence type="inferred from homology"/>
<name>A0A316W552_9BASI</name>
<dbReference type="UniPathway" id="UPA00579">
    <property type="reaction ID" value="UER00640"/>
</dbReference>
<dbReference type="Pfam" id="PF14681">
    <property type="entry name" value="UPRTase"/>
    <property type="match status" value="1"/>
</dbReference>
<evidence type="ECO:0000256" key="2">
    <source>
        <dbReference type="ARBA" id="ARBA00022679"/>
    </source>
</evidence>
<organism evidence="8 9">
    <name type="scientific">Ceraceosorus guamensis</name>
    <dbReference type="NCBI Taxonomy" id="1522189"/>
    <lineage>
        <taxon>Eukaryota</taxon>
        <taxon>Fungi</taxon>
        <taxon>Dikarya</taxon>
        <taxon>Basidiomycota</taxon>
        <taxon>Ustilaginomycotina</taxon>
        <taxon>Exobasidiomycetes</taxon>
        <taxon>Ceraceosorales</taxon>
        <taxon>Ceraceosoraceae</taxon>
        <taxon>Ceraceosorus</taxon>
    </lineage>
</organism>
<comment type="pathway">
    <text evidence="5">Pyrimidine metabolism; CTP biosynthesis via salvage pathway; CTP from cytidine: step 1/3.</text>
</comment>
<dbReference type="GO" id="GO:0004849">
    <property type="term" value="F:uridine kinase activity"/>
    <property type="evidence" value="ECO:0007669"/>
    <property type="project" value="UniProtKB-EC"/>
</dbReference>
<evidence type="ECO:0000313" key="9">
    <source>
        <dbReference type="Proteomes" id="UP000245783"/>
    </source>
</evidence>
<protein>
    <recommendedName>
        <fullName evidence="5">Uridine kinase</fullName>
        <ecNumber evidence="5">2.7.1.48</ecNumber>
    </recommendedName>
</protein>
<dbReference type="InterPro" id="IPR000836">
    <property type="entry name" value="PRTase_dom"/>
</dbReference>
<keyword evidence="9" id="KW-1185">Reference proteome</keyword>
<evidence type="ECO:0000256" key="4">
    <source>
        <dbReference type="ARBA" id="ARBA00022777"/>
    </source>
</evidence>
<reference evidence="8 9" key="1">
    <citation type="journal article" date="2018" name="Mol. Biol. Evol.">
        <title>Broad Genomic Sampling Reveals a Smut Pathogenic Ancestry of the Fungal Clade Ustilaginomycotina.</title>
        <authorList>
            <person name="Kijpornyongpan T."/>
            <person name="Mondo S.J."/>
            <person name="Barry K."/>
            <person name="Sandor L."/>
            <person name="Lee J."/>
            <person name="Lipzen A."/>
            <person name="Pangilinan J."/>
            <person name="LaButti K."/>
            <person name="Hainaut M."/>
            <person name="Henrissat B."/>
            <person name="Grigoriev I.V."/>
            <person name="Spatafora J.W."/>
            <person name="Aime M.C."/>
        </authorList>
    </citation>
    <scope>NUCLEOTIDE SEQUENCE [LARGE SCALE GENOMIC DNA]</scope>
    <source>
        <strain evidence="8 9">MCA 4658</strain>
    </source>
</reference>
<dbReference type="GO" id="GO:0044206">
    <property type="term" value="P:UMP salvage"/>
    <property type="evidence" value="ECO:0007669"/>
    <property type="project" value="UniProtKB-UniPathway"/>
</dbReference>
<accession>A0A316W552</accession>
<keyword evidence="3 5" id="KW-0547">Nucleotide-binding</keyword>
<dbReference type="Proteomes" id="UP000245783">
    <property type="component" value="Unassembled WGS sequence"/>
</dbReference>
<feature type="domain" description="Phosphoribulokinase/uridine kinase" evidence="6">
    <location>
        <begin position="24"/>
        <end position="206"/>
    </location>
</feature>
<dbReference type="GO" id="GO:0044211">
    <property type="term" value="P:CTP salvage"/>
    <property type="evidence" value="ECO:0007669"/>
    <property type="project" value="UniProtKB-UniPathway"/>
</dbReference>
<dbReference type="SUPFAM" id="SSF53271">
    <property type="entry name" value="PRTase-like"/>
    <property type="match status" value="1"/>
</dbReference>
<evidence type="ECO:0000259" key="7">
    <source>
        <dbReference type="Pfam" id="PF14681"/>
    </source>
</evidence>
<dbReference type="UniPathway" id="UPA00574">
    <property type="reaction ID" value="UER00637"/>
</dbReference>
<comment type="pathway">
    <text evidence="1 5">Pyrimidine metabolism; UMP biosynthesis via salvage pathway; UMP from uridine: step 1/1.</text>
</comment>
<dbReference type="Gene3D" id="3.40.50.2020">
    <property type="match status" value="1"/>
</dbReference>
<dbReference type="EMBL" id="KZ819357">
    <property type="protein sequence ID" value="PWN45060.1"/>
    <property type="molecule type" value="Genomic_DNA"/>
</dbReference>
<gene>
    <name evidence="8" type="ORF">IE81DRAFT_281268</name>
</gene>
<comment type="similarity">
    <text evidence="5">Belongs to the uridine kinase family.</text>
</comment>
<dbReference type="RefSeq" id="XP_025372220.1">
    <property type="nucleotide sequence ID" value="XM_025511512.1"/>
</dbReference>
<dbReference type="GeneID" id="37033382"/>
<dbReference type="CDD" id="cd06223">
    <property type="entry name" value="PRTases_typeI"/>
    <property type="match status" value="1"/>
</dbReference>
<sequence>SIVMTEAGRGSWYDAEGRPMDAYVVGVAGGSASGKTSVAKSILRALPNVPWVAIVSQDSFYKSLDAQQSRLAHANNYDFDHPNAFDYKILYECVRDLKRSRAVEIPTYSFVEHQRMKQTSYMYGATVLIVEGIFVLHDPAIRDLLDLKIFVQADSDLMLARRIRRDIAERGRDVGGVLDQYLRFVKPSYDNFVSATSKYADIIVPGQRNEVAIDVISQHIKRQLSSRATRLRSELSMTPATPRREVRQSPFEMSPLPMARTGSSALAIPEDQLPPNVDLLAQTPQLQALLTTMHDKTVRGEDFIFTIDRVAALVLERATVHLPHREKKITLFSGKSHIGCEVAAENICSVSILRSGAILEPSARRAIPALQAGSLLIQSDREGEPKLYTVDLPRFLRSPTNAQSAWVLLLDSQLGTGAAALMGVRVLLDHNVKEEHIIFVTLLASARGGVHALHRAFPRVKIVVGGVDPDLKRRVVP</sequence>
<evidence type="ECO:0000256" key="1">
    <source>
        <dbReference type="ARBA" id="ARBA00004690"/>
    </source>
</evidence>
<dbReference type="FunCoup" id="A0A316W552">
    <property type="interactions" value="413"/>
</dbReference>
<feature type="domain" description="Phosphoribosyltransferase" evidence="7">
    <location>
        <begin position="282"/>
        <end position="473"/>
    </location>
</feature>
<dbReference type="OrthoDB" id="738517at2759"/>
<keyword evidence="5" id="KW-0067">ATP-binding</keyword>
<dbReference type="PANTHER" id="PTHR10285">
    <property type="entry name" value="URIDINE KINASE"/>
    <property type="match status" value="1"/>
</dbReference>
<evidence type="ECO:0000256" key="3">
    <source>
        <dbReference type="ARBA" id="ARBA00022741"/>
    </source>
</evidence>
<dbReference type="InterPro" id="IPR000764">
    <property type="entry name" value="Uridine_kinase-like"/>
</dbReference>
<dbReference type="AlphaFoldDB" id="A0A316W552"/>
<dbReference type="Pfam" id="PF00485">
    <property type="entry name" value="PRK"/>
    <property type="match status" value="1"/>
</dbReference>
<dbReference type="EC" id="2.7.1.48" evidence="5"/>
<dbReference type="PRINTS" id="PR00988">
    <property type="entry name" value="URIDINKINASE"/>
</dbReference>
<feature type="non-terminal residue" evidence="8">
    <location>
        <position position="1"/>
    </location>
</feature>
<dbReference type="FunFam" id="3.40.50.300:FF:002070">
    <property type="entry name" value="Uridine kinase"/>
    <property type="match status" value="1"/>
</dbReference>
<dbReference type="NCBIfam" id="NF004018">
    <property type="entry name" value="PRK05480.1"/>
    <property type="match status" value="1"/>
</dbReference>
<dbReference type="InterPro" id="IPR027417">
    <property type="entry name" value="P-loop_NTPase"/>
</dbReference>
<dbReference type="SUPFAM" id="SSF52540">
    <property type="entry name" value="P-loop containing nucleoside triphosphate hydrolases"/>
    <property type="match status" value="1"/>
</dbReference>
<comment type="catalytic activity">
    <reaction evidence="5">
        <text>uridine + ATP = UMP + ADP + H(+)</text>
        <dbReference type="Rhea" id="RHEA:16825"/>
        <dbReference type="ChEBI" id="CHEBI:15378"/>
        <dbReference type="ChEBI" id="CHEBI:16704"/>
        <dbReference type="ChEBI" id="CHEBI:30616"/>
        <dbReference type="ChEBI" id="CHEBI:57865"/>
        <dbReference type="ChEBI" id="CHEBI:456216"/>
        <dbReference type="EC" id="2.7.1.48"/>
    </reaction>
</comment>
<evidence type="ECO:0000313" key="8">
    <source>
        <dbReference type="EMBL" id="PWN45060.1"/>
    </source>
</evidence>
<evidence type="ECO:0000259" key="6">
    <source>
        <dbReference type="Pfam" id="PF00485"/>
    </source>
</evidence>
<dbReference type="GO" id="GO:0005524">
    <property type="term" value="F:ATP binding"/>
    <property type="evidence" value="ECO:0007669"/>
    <property type="project" value="UniProtKB-KW"/>
</dbReference>
<keyword evidence="2 5" id="KW-0808">Transferase</keyword>
<evidence type="ECO:0000256" key="5">
    <source>
        <dbReference type="RuleBase" id="RU003825"/>
    </source>
</evidence>
<dbReference type="InterPro" id="IPR006083">
    <property type="entry name" value="PRK/URK"/>
</dbReference>